<name>A0A067KVW4_JATCU</name>
<gene>
    <name evidence="1" type="ORF">JCGZ_02255</name>
</gene>
<reference evidence="1 2" key="1">
    <citation type="journal article" date="2014" name="PLoS ONE">
        <title>Global Analysis of Gene Expression Profiles in Physic Nut (Jatropha curcas L.) Seedlings Exposed to Salt Stress.</title>
        <authorList>
            <person name="Zhang L."/>
            <person name="Zhang C."/>
            <person name="Wu P."/>
            <person name="Chen Y."/>
            <person name="Li M."/>
            <person name="Jiang H."/>
            <person name="Wu G."/>
        </authorList>
    </citation>
    <scope>NUCLEOTIDE SEQUENCE [LARGE SCALE GENOMIC DNA]</scope>
    <source>
        <strain evidence="2">cv. GZQX0401</strain>
        <tissue evidence="1">Young leaves</tissue>
    </source>
</reference>
<dbReference type="AlphaFoldDB" id="A0A067KVW4"/>
<sequence length="54" mass="6127">MAKQISKTSLLRFYNSLYNHIELGSPISFLSYKKSGPGGMRNNLPEIRARQISL</sequence>
<proteinExistence type="predicted"/>
<accession>A0A067KVW4</accession>
<evidence type="ECO:0000313" key="2">
    <source>
        <dbReference type="Proteomes" id="UP000027138"/>
    </source>
</evidence>
<dbReference type="Proteomes" id="UP000027138">
    <property type="component" value="Unassembled WGS sequence"/>
</dbReference>
<organism evidence="1 2">
    <name type="scientific">Jatropha curcas</name>
    <name type="common">Barbados nut</name>
    <dbReference type="NCBI Taxonomy" id="180498"/>
    <lineage>
        <taxon>Eukaryota</taxon>
        <taxon>Viridiplantae</taxon>
        <taxon>Streptophyta</taxon>
        <taxon>Embryophyta</taxon>
        <taxon>Tracheophyta</taxon>
        <taxon>Spermatophyta</taxon>
        <taxon>Magnoliopsida</taxon>
        <taxon>eudicotyledons</taxon>
        <taxon>Gunneridae</taxon>
        <taxon>Pentapetalae</taxon>
        <taxon>rosids</taxon>
        <taxon>fabids</taxon>
        <taxon>Malpighiales</taxon>
        <taxon>Euphorbiaceae</taxon>
        <taxon>Crotonoideae</taxon>
        <taxon>Jatropheae</taxon>
        <taxon>Jatropha</taxon>
    </lineage>
</organism>
<protein>
    <submittedName>
        <fullName evidence="1">Uncharacterized protein</fullName>
    </submittedName>
</protein>
<keyword evidence="2" id="KW-1185">Reference proteome</keyword>
<evidence type="ECO:0000313" key="1">
    <source>
        <dbReference type="EMBL" id="KDP40257.1"/>
    </source>
</evidence>
<dbReference type="EMBL" id="KK914334">
    <property type="protein sequence ID" value="KDP40257.1"/>
    <property type="molecule type" value="Genomic_DNA"/>
</dbReference>